<gene>
    <name evidence="1" type="ORF">A9E74_02831</name>
</gene>
<name>A0A1E3GN14_9GAMM</name>
<evidence type="ECO:0000313" key="1">
    <source>
        <dbReference type="EMBL" id="ODN65365.1"/>
    </source>
</evidence>
<reference evidence="1 2" key="1">
    <citation type="submission" date="2016-07" db="EMBL/GenBank/DDBJ databases">
        <title>Draft Genome Sequence of Methylophaga muralis Bur 1.</title>
        <authorList>
            <person name="Vasilenko O.V."/>
            <person name="Doronina N.V."/>
            <person name="Shmareva M.N."/>
            <person name="Tarlachkov S.V."/>
            <person name="Mustakhimov I."/>
            <person name="Trotsenko Y.A."/>
        </authorList>
    </citation>
    <scope>NUCLEOTIDE SEQUENCE [LARGE SCALE GENOMIC DNA]</scope>
    <source>
        <strain evidence="1 2">Bur 1</strain>
    </source>
</reference>
<accession>A0A1E3GN14</accession>
<dbReference type="Proteomes" id="UP000094379">
    <property type="component" value="Unassembled WGS sequence"/>
</dbReference>
<dbReference type="EMBL" id="MCRI01000112">
    <property type="protein sequence ID" value="ODN65365.1"/>
    <property type="molecule type" value="Genomic_DNA"/>
</dbReference>
<evidence type="ECO:0000313" key="2">
    <source>
        <dbReference type="Proteomes" id="UP000094379"/>
    </source>
</evidence>
<dbReference type="AlphaFoldDB" id="A0A1E3GN14"/>
<dbReference type="SUPFAM" id="SSF56935">
    <property type="entry name" value="Porins"/>
    <property type="match status" value="1"/>
</dbReference>
<keyword evidence="2" id="KW-1185">Reference proteome</keyword>
<comment type="caution">
    <text evidence="1">The sequence shown here is derived from an EMBL/GenBank/DDBJ whole genome shotgun (WGS) entry which is preliminary data.</text>
</comment>
<protein>
    <submittedName>
        <fullName evidence="1">Uncharacterized protein</fullName>
    </submittedName>
</protein>
<dbReference type="STRING" id="291169.A9E74_02831"/>
<sequence>MTSSYLLSEKWSLSGQVGYRTLENEITPIVGPTLTDESSGSLFSFSSVYEGESNNVTFTLGRSLNPSGEGVVNEQDRISLNWRRDLSDTMSLTINTSYQENTNSGQY</sequence>
<proteinExistence type="predicted"/>
<organism evidence="1 2">
    <name type="scientific">Methylophaga muralis</name>
    <dbReference type="NCBI Taxonomy" id="291169"/>
    <lineage>
        <taxon>Bacteria</taxon>
        <taxon>Pseudomonadati</taxon>
        <taxon>Pseudomonadota</taxon>
        <taxon>Gammaproteobacteria</taxon>
        <taxon>Thiotrichales</taxon>
        <taxon>Piscirickettsiaceae</taxon>
        <taxon>Methylophaga</taxon>
    </lineage>
</organism>